<dbReference type="InterPro" id="IPR012312">
    <property type="entry name" value="Hemerythrin-like"/>
</dbReference>
<dbReference type="Pfam" id="PF01814">
    <property type="entry name" value="Hemerythrin"/>
    <property type="match status" value="1"/>
</dbReference>
<dbReference type="InterPro" id="IPR012827">
    <property type="entry name" value="Hemerythrin_metal-bd"/>
</dbReference>
<dbReference type="SUPFAM" id="SSF47188">
    <property type="entry name" value="Hemerythrin-like"/>
    <property type="match status" value="1"/>
</dbReference>
<evidence type="ECO:0000313" key="5">
    <source>
        <dbReference type="EMBL" id="SHG82597.1"/>
    </source>
</evidence>
<dbReference type="Proteomes" id="UP000242329">
    <property type="component" value="Unassembled WGS sequence"/>
</dbReference>
<dbReference type="PANTHER" id="PTHR37164">
    <property type="entry name" value="BACTERIOHEMERYTHRIN"/>
    <property type="match status" value="1"/>
</dbReference>
<sequence length="128" mass="15545">MINWKEDYTIGVEHIDEQHRRLFEIAGRAYQVMRDDVSIDKYDQIVAILQELKEYTVYHFQSEEEYMQSIGYKKFLSHKVEHNDFIEKINSIDLEKVDEEQDKFILELLDFIVNWIDKHILGMDKMIK</sequence>
<dbReference type="OrthoDB" id="9797092at2"/>
<reference evidence="6" key="1">
    <citation type="submission" date="2016-11" db="EMBL/GenBank/DDBJ databases">
        <authorList>
            <person name="Varghese N."/>
            <person name="Submissions S."/>
        </authorList>
    </citation>
    <scope>NUCLEOTIDE SEQUENCE [LARGE SCALE GENOMIC DNA]</scope>
    <source>
        <strain evidence="6">DSM 11003</strain>
    </source>
</reference>
<dbReference type="PANTHER" id="PTHR37164:SF1">
    <property type="entry name" value="BACTERIOHEMERYTHRIN"/>
    <property type="match status" value="1"/>
</dbReference>
<comment type="similarity">
    <text evidence="1">Belongs to the hemerythrin family.</text>
</comment>
<dbReference type="InterPro" id="IPR050669">
    <property type="entry name" value="Hemerythrin"/>
</dbReference>
<evidence type="ECO:0000259" key="4">
    <source>
        <dbReference type="Pfam" id="PF01814"/>
    </source>
</evidence>
<evidence type="ECO:0000313" key="6">
    <source>
        <dbReference type="Proteomes" id="UP000242329"/>
    </source>
</evidence>
<dbReference type="EMBL" id="FQWY01000014">
    <property type="protein sequence ID" value="SHG82597.1"/>
    <property type="molecule type" value="Genomic_DNA"/>
</dbReference>
<accession>A0A1M5MZE1</accession>
<dbReference type="InterPro" id="IPR016131">
    <property type="entry name" value="Haemerythrin_Fe_BS"/>
</dbReference>
<dbReference type="GO" id="GO:0046872">
    <property type="term" value="F:metal ion binding"/>
    <property type="evidence" value="ECO:0007669"/>
    <property type="project" value="UniProtKB-KW"/>
</dbReference>
<dbReference type="AlphaFoldDB" id="A0A1M5MZE1"/>
<keyword evidence="2" id="KW-0479">Metal-binding</keyword>
<protein>
    <submittedName>
        <fullName evidence="5">Hemerythrin</fullName>
    </submittedName>
</protein>
<dbReference type="NCBIfam" id="NF033749">
    <property type="entry name" value="bact_hemeryth"/>
    <property type="match status" value="1"/>
</dbReference>
<evidence type="ECO:0000256" key="2">
    <source>
        <dbReference type="ARBA" id="ARBA00022723"/>
    </source>
</evidence>
<dbReference type="NCBIfam" id="TIGR02481">
    <property type="entry name" value="hemeryth_dom"/>
    <property type="match status" value="1"/>
</dbReference>
<dbReference type="RefSeq" id="WP_073091061.1">
    <property type="nucleotide sequence ID" value="NZ_FQWY01000014.1"/>
</dbReference>
<dbReference type="STRING" id="1123382.SAMN02745221_01050"/>
<dbReference type="InterPro" id="IPR035938">
    <property type="entry name" value="Hemerythrin-like_sf"/>
</dbReference>
<keyword evidence="6" id="KW-1185">Reference proteome</keyword>
<gene>
    <name evidence="5" type="ORF">SAMN02745221_01050</name>
</gene>
<keyword evidence="3" id="KW-0408">Iron</keyword>
<name>A0A1M5MZE1_9FIRM</name>
<dbReference type="Gene3D" id="1.20.120.50">
    <property type="entry name" value="Hemerythrin-like"/>
    <property type="match status" value="1"/>
</dbReference>
<dbReference type="PROSITE" id="PS00550">
    <property type="entry name" value="HEMERYTHRINS"/>
    <property type="match status" value="1"/>
</dbReference>
<dbReference type="CDD" id="cd12107">
    <property type="entry name" value="Hemerythrin"/>
    <property type="match status" value="1"/>
</dbReference>
<evidence type="ECO:0000256" key="3">
    <source>
        <dbReference type="ARBA" id="ARBA00023004"/>
    </source>
</evidence>
<proteinExistence type="inferred from homology"/>
<feature type="domain" description="Hemerythrin-like" evidence="4">
    <location>
        <begin position="11"/>
        <end position="127"/>
    </location>
</feature>
<evidence type="ECO:0000256" key="1">
    <source>
        <dbReference type="ARBA" id="ARBA00010587"/>
    </source>
</evidence>
<organism evidence="5 6">
    <name type="scientific">Thermosyntropha lipolytica DSM 11003</name>
    <dbReference type="NCBI Taxonomy" id="1123382"/>
    <lineage>
        <taxon>Bacteria</taxon>
        <taxon>Bacillati</taxon>
        <taxon>Bacillota</taxon>
        <taxon>Clostridia</taxon>
        <taxon>Eubacteriales</taxon>
        <taxon>Syntrophomonadaceae</taxon>
        <taxon>Thermosyntropha</taxon>
    </lineage>
</organism>